<evidence type="ECO:0000313" key="18">
    <source>
        <dbReference type="EMBL" id="VFQ91122.1"/>
    </source>
</evidence>
<dbReference type="OrthoDB" id="295274at2759"/>
<feature type="region of interest" description="Disordered" evidence="15">
    <location>
        <begin position="533"/>
        <end position="561"/>
    </location>
</feature>
<feature type="coiled-coil region" evidence="14">
    <location>
        <begin position="347"/>
        <end position="381"/>
    </location>
</feature>
<evidence type="ECO:0000256" key="10">
    <source>
        <dbReference type="ARBA" id="ARBA00023163"/>
    </source>
</evidence>
<dbReference type="InterPro" id="IPR004827">
    <property type="entry name" value="bZIP"/>
</dbReference>
<keyword evidence="4 16" id="KW-0812">Transmembrane</keyword>
<evidence type="ECO:0000256" key="5">
    <source>
        <dbReference type="ARBA" id="ARBA00022824"/>
    </source>
</evidence>
<evidence type="ECO:0000256" key="9">
    <source>
        <dbReference type="ARBA" id="ARBA00023136"/>
    </source>
</evidence>
<dbReference type="FunFam" id="1.20.5.170:FF:000085">
    <property type="entry name" value="bZIP transcription factor 49"/>
    <property type="match status" value="1"/>
</dbReference>
<keyword evidence="7" id="KW-0805">Transcription regulation</keyword>
<name>A0A484MQF2_9ASTE</name>
<dbReference type="SMART" id="SM00338">
    <property type="entry name" value="BRLZ"/>
    <property type="match status" value="1"/>
</dbReference>
<evidence type="ECO:0000256" key="15">
    <source>
        <dbReference type="SAM" id="MobiDB-lite"/>
    </source>
</evidence>
<comment type="subcellular location">
    <subcellularLocation>
        <location evidence="2">Endoplasmic reticulum membrane</location>
        <topology evidence="2">Single-pass membrane protein</topology>
    </subcellularLocation>
    <subcellularLocation>
        <location evidence="1">Nucleus</location>
    </subcellularLocation>
</comment>
<organism evidence="18 19">
    <name type="scientific">Cuscuta campestris</name>
    <dbReference type="NCBI Taxonomy" id="132261"/>
    <lineage>
        <taxon>Eukaryota</taxon>
        <taxon>Viridiplantae</taxon>
        <taxon>Streptophyta</taxon>
        <taxon>Embryophyta</taxon>
        <taxon>Tracheophyta</taxon>
        <taxon>Spermatophyta</taxon>
        <taxon>Magnoliopsida</taxon>
        <taxon>eudicotyledons</taxon>
        <taxon>Gunneridae</taxon>
        <taxon>Pentapetalae</taxon>
        <taxon>asterids</taxon>
        <taxon>lamiids</taxon>
        <taxon>Solanales</taxon>
        <taxon>Convolvulaceae</taxon>
        <taxon>Cuscuteae</taxon>
        <taxon>Cuscuta</taxon>
        <taxon>Cuscuta subgen. Grammica</taxon>
        <taxon>Cuscuta sect. Cleistogrammica</taxon>
    </lineage>
</organism>
<keyword evidence="19" id="KW-1185">Reference proteome</keyword>
<feature type="region of interest" description="Disordered" evidence="15">
    <location>
        <begin position="701"/>
        <end position="738"/>
    </location>
</feature>
<dbReference type="Pfam" id="PF00170">
    <property type="entry name" value="bZIP_1"/>
    <property type="match status" value="1"/>
</dbReference>
<evidence type="ECO:0000256" key="7">
    <source>
        <dbReference type="ARBA" id="ARBA00023015"/>
    </source>
</evidence>
<dbReference type="GO" id="GO:0006950">
    <property type="term" value="P:response to stress"/>
    <property type="evidence" value="ECO:0007669"/>
    <property type="project" value="UniProtKB-ARBA"/>
</dbReference>
<dbReference type="Gene3D" id="1.20.5.170">
    <property type="match status" value="1"/>
</dbReference>
<protein>
    <recommendedName>
        <fullName evidence="17">BZIP domain-containing protein</fullName>
    </recommendedName>
</protein>
<feature type="compositionally biased region" description="Polar residues" evidence="15">
    <location>
        <begin position="237"/>
        <end position="247"/>
    </location>
</feature>
<feature type="transmembrane region" description="Helical" evidence="16">
    <location>
        <begin position="459"/>
        <end position="479"/>
    </location>
</feature>
<feature type="region of interest" description="Disordered" evidence="15">
    <location>
        <begin position="167"/>
        <end position="194"/>
    </location>
</feature>
<dbReference type="PANTHER" id="PTHR37616:SF1">
    <property type="entry name" value="BZIP TRANSCRIPTION FACTOR"/>
    <property type="match status" value="1"/>
</dbReference>
<comment type="similarity">
    <text evidence="3">Belongs to the bZIP family.</text>
</comment>
<feature type="compositionally biased region" description="Low complexity" evidence="15">
    <location>
        <begin position="304"/>
        <end position="313"/>
    </location>
</feature>
<dbReference type="AlphaFoldDB" id="A0A484MQF2"/>
<feature type="compositionally biased region" description="Basic and acidic residues" evidence="15">
    <location>
        <begin position="725"/>
        <end position="736"/>
    </location>
</feature>
<dbReference type="GO" id="GO:0003700">
    <property type="term" value="F:DNA-binding transcription factor activity"/>
    <property type="evidence" value="ECO:0007669"/>
    <property type="project" value="InterPro"/>
</dbReference>
<evidence type="ECO:0000256" key="3">
    <source>
        <dbReference type="ARBA" id="ARBA00007163"/>
    </source>
</evidence>
<evidence type="ECO:0000256" key="6">
    <source>
        <dbReference type="ARBA" id="ARBA00022989"/>
    </source>
</evidence>
<keyword evidence="14" id="KW-0175">Coiled coil</keyword>
<dbReference type="Proteomes" id="UP000595140">
    <property type="component" value="Unassembled WGS sequence"/>
</dbReference>
<accession>A0A484MQF2</accession>
<dbReference type="PANTHER" id="PTHR37616">
    <property type="entry name" value="BZIP TRANSCRIPTION FACTOR 60-LIKE"/>
    <property type="match status" value="1"/>
</dbReference>
<feature type="compositionally biased region" description="Basic and acidic residues" evidence="15">
    <location>
        <begin position="445"/>
        <end position="455"/>
    </location>
</feature>
<evidence type="ECO:0000256" key="12">
    <source>
        <dbReference type="ARBA" id="ARBA00023242"/>
    </source>
</evidence>
<keyword evidence="12" id="KW-0539">Nucleus</keyword>
<dbReference type="GO" id="GO:0005789">
    <property type="term" value="C:endoplasmic reticulum membrane"/>
    <property type="evidence" value="ECO:0007669"/>
    <property type="project" value="UniProtKB-SubCell"/>
</dbReference>
<feature type="compositionally biased region" description="Polar residues" evidence="15">
    <location>
        <begin position="173"/>
        <end position="194"/>
    </location>
</feature>
<comment type="subunit">
    <text evidence="13">Interacts with BZIP28.</text>
</comment>
<evidence type="ECO:0000259" key="17">
    <source>
        <dbReference type="PROSITE" id="PS50217"/>
    </source>
</evidence>
<evidence type="ECO:0000256" key="13">
    <source>
        <dbReference type="ARBA" id="ARBA00065888"/>
    </source>
</evidence>
<sequence length="803" mass="86908">MAKTEVADPPPPPPSNLNLTASTFDSGDLDDALPIPEATPFFPKDEKIMDDFDFDFSFDDFYLPSGDFDSLNHDFLPDSLDPVACDPVREQHIGPNRYGQPGAGCDPIGAFKNSACIFKSSSSELCHFSTDQIAGDAVPLNPFSPELDSNVSEILFLNSPEPDQNWGDVSGYLNVTSPESNGSNPDASQPSWNENQCSSGGVVLDCLSPESQGSGNSGLKASPTLDLLSTDSEDKSVNSSTDFGNANSIKTGVVDQKFKLGDANANSTNVNNCSSSMLKRKKQSEETNNVECRSSKYRKPADCNNNENNSESNRANITSEEEDRRKTRLMRNRESAQLSRQRKKHYVEELEDKVRKMHSTIQDLNAKISYMMAENASLRQQVGGKGVAITPQMPPPPPGMYPPVIYPWMPCAPPYMVKPQGSQVPLVPIPRLKPHKTASAPKNSKKSENKKQEAKTKSVASISFIGLLFFIFIFGGLVPSLNVRYGGMREAFTRRSNDYTVYTYEKHPGRVLATNNGSGRGESYGGKYFSNITHSSGGQDHGGGGKRHSEKGKDEFVQSGNGSSPLAASLYVPRNDKLVKIDGNLIIHSVLASEKAMASHGSDEEKGRRQETGLAVPENMASAITGGRHPQLYQGAAERHFGSDSIRKDNMRSTGAADGMLQQWFKEGLSGPMLSSGMCTEVFQFDVSSAIVPASSMRNVSQNAKKGRNRRILSVPLSPSSHNISGERKGGGDELKGNNSLASSMVVSVLVDPREGGDGDGDGVMGKKSLSRIFVVVLVDSVKYVTYSCILPLKGSVPHLVTT</sequence>
<evidence type="ECO:0000256" key="14">
    <source>
        <dbReference type="SAM" id="Coils"/>
    </source>
</evidence>
<dbReference type="EMBL" id="OOIL02004257">
    <property type="protein sequence ID" value="VFQ91122.1"/>
    <property type="molecule type" value="Genomic_DNA"/>
</dbReference>
<feature type="region of interest" description="Disordered" evidence="15">
    <location>
        <begin position="1"/>
        <end position="30"/>
    </location>
</feature>
<dbReference type="CDD" id="cd14704">
    <property type="entry name" value="bZIP_HY5-like"/>
    <property type="match status" value="1"/>
</dbReference>
<keyword evidence="10" id="KW-0804">Transcription</keyword>
<dbReference type="GO" id="GO:0005634">
    <property type="term" value="C:nucleus"/>
    <property type="evidence" value="ECO:0007669"/>
    <property type="project" value="UniProtKB-SubCell"/>
</dbReference>
<feature type="region of interest" description="Disordered" evidence="15">
    <location>
        <begin position="263"/>
        <end position="341"/>
    </location>
</feature>
<evidence type="ECO:0000256" key="11">
    <source>
        <dbReference type="ARBA" id="ARBA00023180"/>
    </source>
</evidence>
<keyword evidence="5" id="KW-0256">Endoplasmic reticulum</keyword>
<keyword evidence="9 16" id="KW-0472">Membrane</keyword>
<keyword evidence="6 16" id="KW-1133">Transmembrane helix</keyword>
<dbReference type="InterPro" id="IPR046347">
    <property type="entry name" value="bZIP_sf"/>
</dbReference>
<evidence type="ECO:0000256" key="2">
    <source>
        <dbReference type="ARBA" id="ARBA00004389"/>
    </source>
</evidence>
<keyword evidence="11" id="KW-0325">Glycoprotein</keyword>
<dbReference type="GO" id="GO:0003677">
    <property type="term" value="F:DNA binding"/>
    <property type="evidence" value="ECO:0007669"/>
    <property type="project" value="UniProtKB-KW"/>
</dbReference>
<feature type="compositionally biased region" description="Polar residues" evidence="15">
    <location>
        <begin position="264"/>
        <end position="277"/>
    </location>
</feature>
<feature type="domain" description="BZIP" evidence="17">
    <location>
        <begin position="322"/>
        <end position="382"/>
    </location>
</feature>
<dbReference type="PROSITE" id="PS50217">
    <property type="entry name" value="BZIP"/>
    <property type="match status" value="1"/>
</dbReference>
<feature type="region of interest" description="Disordered" evidence="15">
    <location>
        <begin position="426"/>
        <end position="455"/>
    </location>
</feature>
<feature type="compositionally biased region" description="Polar residues" evidence="15">
    <location>
        <begin position="210"/>
        <end position="219"/>
    </location>
</feature>
<keyword evidence="8" id="KW-0238">DNA-binding</keyword>
<gene>
    <name evidence="18" type="ORF">CCAM_LOCUS32898</name>
</gene>
<evidence type="ECO:0000256" key="16">
    <source>
        <dbReference type="SAM" id="Phobius"/>
    </source>
</evidence>
<feature type="compositionally biased region" description="Polar residues" evidence="15">
    <location>
        <begin position="16"/>
        <end position="25"/>
    </location>
</feature>
<evidence type="ECO:0000313" key="19">
    <source>
        <dbReference type="Proteomes" id="UP000595140"/>
    </source>
</evidence>
<evidence type="ECO:0000256" key="1">
    <source>
        <dbReference type="ARBA" id="ARBA00004123"/>
    </source>
</evidence>
<reference evidence="18 19" key="1">
    <citation type="submission" date="2018-04" db="EMBL/GenBank/DDBJ databases">
        <authorList>
            <person name="Vogel A."/>
        </authorList>
    </citation>
    <scope>NUCLEOTIDE SEQUENCE [LARGE SCALE GENOMIC DNA]</scope>
</reference>
<feature type="region of interest" description="Disordered" evidence="15">
    <location>
        <begin position="210"/>
        <end position="247"/>
    </location>
</feature>
<dbReference type="SUPFAM" id="SSF57959">
    <property type="entry name" value="Leucine zipper domain"/>
    <property type="match status" value="1"/>
</dbReference>
<evidence type="ECO:0000256" key="4">
    <source>
        <dbReference type="ARBA" id="ARBA00022692"/>
    </source>
</evidence>
<evidence type="ECO:0000256" key="8">
    <source>
        <dbReference type="ARBA" id="ARBA00023125"/>
    </source>
</evidence>
<proteinExistence type="inferred from homology"/>